<proteinExistence type="predicted"/>
<name>A0A8T1UD58_9STRA</name>
<accession>A0A8T1UD58</accession>
<reference evidence="1" key="1">
    <citation type="submission" date="2021-01" db="EMBL/GenBank/DDBJ databases">
        <title>Phytophthora aleatoria, a newly-described species from Pinus radiata is distinct from Phytophthora cactorum isolates based on comparative genomics.</title>
        <authorList>
            <person name="Mcdougal R."/>
            <person name="Panda P."/>
            <person name="Williams N."/>
            <person name="Studholme D.J."/>
        </authorList>
    </citation>
    <scope>NUCLEOTIDE SEQUENCE</scope>
    <source>
        <strain evidence="1">NZFS 3830</strain>
    </source>
</reference>
<gene>
    <name evidence="1" type="ORF">JG687_00008298</name>
</gene>
<sequence length="187" mass="21206">MKELGARLRSVSSLTTPFRRRVGRPTAKTTRHVVALDRQLRSSGHSAPDAVDARAEFSKLKLDYKYQSDYWQHRGNTVCRARNDVRLLLCESGQHTMDLRVQVATLTEQLQILVNVPDDWTNSCASDVSMWSVSLTFQWPRLRDLLSRFRDGTPVPACWTNVVSASDETDSTVPMTGFMPMSRPYDG</sequence>
<organism evidence="1 2">
    <name type="scientific">Phytophthora cactorum</name>
    <dbReference type="NCBI Taxonomy" id="29920"/>
    <lineage>
        <taxon>Eukaryota</taxon>
        <taxon>Sar</taxon>
        <taxon>Stramenopiles</taxon>
        <taxon>Oomycota</taxon>
        <taxon>Peronosporomycetes</taxon>
        <taxon>Peronosporales</taxon>
        <taxon>Peronosporaceae</taxon>
        <taxon>Phytophthora</taxon>
    </lineage>
</organism>
<dbReference type="AlphaFoldDB" id="A0A8T1UD58"/>
<protein>
    <submittedName>
        <fullName evidence="1">Uncharacterized protein</fullName>
    </submittedName>
</protein>
<dbReference type="EMBL" id="JAENGZ010000393">
    <property type="protein sequence ID" value="KAG6960304.1"/>
    <property type="molecule type" value="Genomic_DNA"/>
</dbReference>
<comment type="caution">
    <text evidence="1">The sequence shown here is derived from an EMBL/GenBank/DDBJ whole genome shotgun (WGS) entry which is preliminary data.</text>
</comment>
<evidence type="ECO:0000313" key="2">
    <source>
        <dbReference type="Proteomes" id="UP000688947"/>
    </source>
</evidence>
<dbReference type="Proteomes" id="UP000688947">
    <property type="component" value="Unassembled WGS sequence"/>
</dbReference>
<evidence type="ECO:0000313" key="1">
    <source>
        <dbReference type="EMBL" id="KAG6960304.1"/>
    </source>
</evidence>